<feature type="transmembrane region" description="Helical" evidence="1">
    <location>
        <begin position="38"/>
        <end position="60"/>
    </location>
</feature>
<dbReference type="Proteomes" id="UP000295375">
    <property type="component" value="Unassembled WGS sequence"/>
</dbReference>
<dbReference type="CDD" id="cd07341">
    <property type="entry name" value="M56_BlaR1_MecR1_like"/>
    <property type="match status" value="1"/>
</dbReference>
<dbReference type="InterPro" id="IPR008756">
    <property type="entry name" value="Peptidase_M56"/>
</dbReference>
<evidence type="ECO:0000259" key="3">
    <source>
        <dbReference type="Pfam" id="PF05569"/>
    </source>
</evidence>
<keyword evidence="1" id="KW-0812">Transmembrane</keyword>
<dbReference type="InterPro" id="IPR011055">
    <property type="entry name" value="Dup_hybrid_motif"/>
</dbReference>
<feature type="domain" description="Peptidase M56" evidence="3">
    <location>
        <begin position="65"/>
        <end position="289"/>
    </location>
</feature>
<reference evidence="4 5" key="1">
    <citation type="submission" date="2019-03" db="EMBL/GenBank/DDBJ databases">
        <title>Genomic Encyclopedia of Type Strains, Phase IV (KMG-IV): sequencing the most valuable type-strain genomes for metagenomic binning, comparative biology and taxonomic classification.</title>
        <authorList>
            <person name="Goeker M."/>
        </authorList>
    </citation>
    <scope>NUCLEOTIDE SEQUENCE [LARGE SCALE GENOMIC DNA]</scope>
    <source>
        <strain evidence="4 5">DSM 103792</strain>
    </source>
</reference>
<keyword evidence="5" id="KW-1185">Reference proteome</keyword>
<dbReference type="CDD" id="cd12797">
    <property type="entry name" value="M23_peptidase"/>
    <property type="match status" value="1"/>
</dbReference>
<keyword evidence="4" id="KW-0378">Hydrolase</keyword>
<dbReference type="EMBL" id="SNYM01000010">
    <property type="protein sequence ID" value="TDQ47466.1"/>
    <property type="molecule type" value="Genomic_DNA"/>
</dbReference>
<organism evidence="4 5">
    <name type="scientific">Permianibacter aggregans</name>
    <dbReference type="NCBI Taxonomy" id="1510150"/>
    <lineage>
        <taxon>Bacteria</taxon>
        <taxon>Pseudomonadati</taxon>
        <taxon>Pseudomonadota</taxon>
        <taxon>Gammaproteobacteria</taxon>
        <taxon>Pseudomonadales</taxon>
        <taxon>Pseudomonadaceae</taxon>
        <taxon>Permianibacter</taxon>
    </lineage>
</organism>
<evidence type="ECO:0000313" key="5">
    <source>
        <dbReference type="Proteomes" id="UP000295375"/>
    </source>
</evidence>
<comment type="caution">
    <text evidence="4">The sequence shown here is derived from an EMBL/GenBank/DDBJ whole genome shotgun (WGS) entry which is preliminary data.</text>
</comment>
<evidence type="ECO:0000259" key="2">
    <source>
        <dbReference type="Pfam" id="PF01551"/>
    </source>
</evidence>
<evidence type="ECO:0000313" key="4">
    <source>
        <dbReference type="EMBL" id="TDQ47466.1"/>
    </source>
</evidence>
<feature type="domain" description="M23ase beta-sheet core" evidence="2">
    <location>
        <begin position="356"/>
        <end position="451"/>
    </location>
</feature>
<feature type="transmembrane region" description="Helical" evidence="1">
    <location>
        <begin position="302"/>
        <end position="323"/>
    </location>
</feature>
<proteinExistence type="predicted"/>
<accession>A0A4R6UMP3</accession>
<dbReference type="Pfam" id="PF05569">
    <property type="entry name" value="Peptidase_M56"/>
    <property type="match status" value="1"/>
</dbReference>
<dbReference type="InterPro" id="IPR050570">
    <property type="entry name" value="Cell_wall_metabolism_enzyme"/>
</dbReference>
<dbReference type="SUPFAM" id="SSF51261">
    <property type="entry name" value="Duplicated hybrid motif"/>
    <property type="match status" value="1"/>
</dbReference>
<dbReference type="GO" id="GO:0004222">
    <property type="term" value="F:metalloendopeptidase activity"/>
    <property type="evidence" value="ECO:0007669"/>
    <property type="project" value="TreeGrafter"/>
</dbReference>
<dbReference type="RefSeq" id="WP_133591098.1">
    <property type="nucleotide sequence ID" value="NZ_CP037953.1"/>
</dbReference>
<feature type="transmembrane region" description="Helical" evidence="1">
    <location>
        <begin position="204"/>
        <end position="226"/>
    </location>
</feature>
<protein>
    <submittedName>
        <fullName evidence="4">Murein DD-endopeptidase MepM/ murein hydrolase activator NlpD</fullName>
    </submittedName>
</protein>
<evidence type="ECO:0000256" key="1">
    <source>
        <dbReference type="SAM" id="Phobius"/>
    </source>
</evidence>
<dbReference type="PANTHER" id="PTHR21666:SF270">
    <property type="entry name" value="MUREIN HYDROLASE ACTIVATOR ENVC"/>
    <property type="match status" value="1"/>
</dbReference>
<dbReference type="InterPro" id="IPR016047">
    <property type="entry name" value="M23ase_b-sheet_dom"/>
</dbReference>
<dbReference type="OrthoDB" id="9815245at2"/>
<gene>
    <name evidence="4" type="ORF">EV696_11058</name>
</gene>
<dbReference type="PANTHER" id="PTHR21666">
    <property type="entry name" value="PEPTIDASE-RELATED"/>
    <property type="match status" value="1"/>
</dbReference>
<keyword evidence="1" id="KW-1133">Transmembrane helix</keyword>
<dbReference type="Pfam" id="PF01551">
    <property type="entry name" value="Peptidase_M23"/>
    <property type="match status" value="1"/>
</dbReference>
<feature type="transmembrane region" description="Helical" evidence="1">
    <location>
        <begin position="98"/>
        <end position="119"/>
    </location>
</feature>
<dbReference type="AlphaFoldDB" id="A0A4R6UMP3"/>
<dbReference type="Gene3D" id="2.70.70.10">
    <property type="entry name" value="Glucose Permease (Domain IIA)"/>
    <property type="match status" value="1"/>
</dbReference>
<keyword evidence="1" id="KW-0472">Membrane</keyword>
<sequence>MLSQFVIACLLAMLLSVPLLMLSRWLRTRLAPDDALRLQRLLFSGIALSTLSAPLLHGLWTSIGESVAPVAVAVSTLRFDLLQPVLIEPINHAHTLSIGSLLFSLWLIGAVLIIALLVLGQHHFRQLAVLGENVLRADLPVHVPARVRVVRSVACHSAFVCGIWRPTIVLPIGLFAGNESTHHNEPLAAVLRHELAHLENHDTAWLPLCRFLLALCWPVLPLWFFYRDILLQSELAADAHALQNADANERRRYARHLVNAMQQPCDSAPGMPAFALRKSGSIKMRIRNILDHKTAASKSRKLIAAAALSFVLPLAGLQTVLAASGKEVAFISPLLEGTLTSTFGDRRNPFNGKTVHHNGVDIKAPIGTAILAPAKGEVVFAGKKNDNYGIVVEIQHLGGFRTVYAHLQSTHLKVGEGVAEGAEIGRVGVSGKSTGPHVHVEVYRRDQRVDPLQYLPLATLAAR</sequence>
<feature type="transmembrane region" description="Helical" evidence="1">
    <location>
        <begin position="6"/>
        <end position="26"/>
    </location>
</feature>
<dbReference type="Gene3D" id="3.30.2010.10">
    <property type="entry name" value="Metalloproteases ('zincins'), catalytic domain"/>
    <property type="match status" value="1"/>
</dbReference>
<name>A0A4R6UMP3_9GAMM</name>